<dbReference type="EC" id="2.4.1.182" evidence="3 11"/>
<keyword evidence="7 12" id="KW-0328">Glycosyltransferase</keyword>
<dbReference type="Proteomes" id="UP000252915">
    <property type="component" value="Unassembled WGS sequence"/>
</dbReference>
<dbReference type="GO" id="GO:0016020">
    <property type="term" value="C:membrane"/>
    <property type="evidence" value="ECO:0007669"/>
    <property type="project" value="GOC"/>
</dbReference>
<evidence type="ECO:0000256" key="5">
    <source>
        <dbReference type="ARBA" id="ARBA00022516"/>
    </source>
</evidence>
<evidence type="ECO:0000313" key="12">
    <source>
        <dbReference type="EMBL" id="RCL45642.1"/>
    </source>
</evidence>
<evidence type="ECO:0000256" key="9">
    <source>
        <dbReference type="ARBA" id="ARBA00023098"/>
    </source>
</evidence>
<evidence type="ECO:0000256" key="8">
    <source>
        <dbReference type="ARBA" id="ARBA00022679"/>
    </source>
</evidence>
<proteinExistence type="inferred from homology"/>
<dbReference type="InterPro" id="IPR003835">
    <property type="entry name" value="Glyco_trans_19"/>
</dbReference>
<evidence type="ECO:0000256" key="10">
    <source>
        <dbReference type="ARBA" id="ARBA00048975"/>
    </source>
</evidence>
<name>A0A368C9D6_9GAMM</name>
<comment type="catalytic activity">
    <reaction evidence="10">
        <text>a lipid X + a UDP-2-N,3-O-bis[(3R)-3-hydroxyacyl]-alpha-D-glucosamine = a lipid A disaccharide + UDP + H(+)</text>
        <dbReference type="Rhea" id="RHEA:67828"/>
        <dbReference type="ChEBI" id="CHEBI:15378"/>
        <dbReference type="ChEBI" id="CHEBI:58223"/>
        <dbReference type="ChEBI" id="CHEBI:137748"/>
        <dbReference type="ChEBI" id="CHEBI:176338"/>
        <dbReference type="ChEBI" id="CHEBI:176343"/>
        <dbReference type="EC" id="2.4.1.182"/>
    </reaction>
</comment>
<dbReference type="AlphaFoldDB" id="A0A368C9D6"/>
<organism evidence="12 13">
    <name type="scientific">SAR86 cluster bacterium</name>
    <dbReference type="NCBI Taxonomy" id="2030880"/>
    <lineage>
        <taxon>Bacteria</taxon>
        <taxon>Pseudomonadati</taxon>
        <taxon>Pseudomonadota</taxon>
        <taxon>Gammaproteobacteria</taxon>
        <taxon>SAR86 cluster</taxon>
    </lineage>
</organism>
<keyword evidence="6" id="KW-0441">Lipid A biosynthesis</keyword>
<evidence type="ECO:0000256" key="6">
    <source>
        <dbReference type="ARBA" id="ARBA00022556"/>
    </source>
</evidence>
<dbReference type="GO" id="GO:0008915">
    <property type="term" value="F:lipid-A-disaccharide synthase activity"/>
    <property type="evidence" value="ECO:0007669"/>
    <property type="project" value="UniProtKB-UniRule"/>
</dbReference>
<evidence type="ECO:0000256" key="1">
    <source>
        <dbReference type="ARBA" id="ARBA00002056"/>
    </source>
</evidence>
<keyword evidence="9" id="KW-0443">Lipid metabolism</keyword>
<comment type="caution">
    <text evidence="12">The sequence shown here is derived from an EMBL/GenBank/DDBJ whole genome shotgun (WGS) entry which is preliminary data.</text>
</comment>
<dbReference type="Pfam" id="PF02684">
    <property type="entry name" value="LpxB"/>
    <property type="match status" value="1"/>
</dbReference>
<comment type="function">
    <text evidence="1">Condensation of UDP-2,3-diacylglucosamine and 2,3-diacylglucosamine-1-phosphate to form lipid A disaccharide, a precursor of lipid A, a phosphorylated glycolipid that anchors the lipopolysaccharide to the outer membrane of the cell.</text>
</comment>
<evidence type="ECO:0000256" key="4">
    <source>
        <dbReference type="ARBA" id="ARBA00020902"/>
    </source>
</evidence>
<sequence>MSNKKNIKIGIVIGEHSGDKLGSEIIQSLSKEFELNIFGVGGPLTEAVGLNSIFNFKELNVMGLIEPFLKIKKLLSYRKKLIQLFADEKIDYFIGVDSPDFNMPIHKALKKNGLTKTIQLVSPSVWGWRQGRMKNINKYIDLTLCLFKFEHEFYQSNDTNSFLVGHPLSKIIEPIKEDVKNNYMLEDDMEYMAVLPGSRNSEINNMMPTYTEFMKEASEKYKNLHFLIPAADNYLKKKIESFIPEGLPVTIKVGAAKDFLSVSNFSLVTSGTATLEAAILRSAPIICYKTNSFNYFIISRMLNTKLVGLPNLLLSKEAFPELIQSKCNKKSISNALNFLKKSNELENLFVELKSHLDGHGFDAAAKTIIDLK</sequence>
<evidence type="ECO:0000256" key="11">
    <source>
        <dbReference type="NCBIfam" id="TIGR00215"/>
    </source>
</evidence>
<evidence type="ECO:0000256" key="7">
    <source>
        <dbReference type="ARBA" id="ARBA00022676"/>
    </source>
</evidence>
<gene>
    <name evidence="12" type="primary">lpxB</name>
    <name evidence="12" type="ORF">DBW92_00055</name>
</gene>
<dbReference type="GO" id="GO:0005543">
    <property type="term" value="F:phospholipid binding"/>
    <property type="evidence" value="ECO:0007669"/>
    <property type="project" value="TreeGrafter"/>
</dbReference>
<evidence type="ECO:0000313" key="13">
    <source>
        <dbReference type="Proteomes" id="UP000252915"/>
    </source>
</evidence>
<dbReference type="GO" id="GO:0009245">
    <property type="term" value="P:lipid A biosynthetic process"/>
    <property type="evidence" value="ECO:0007669"/>
    <property type="project" value="UniProtKB-UniRule"/>
</dbReference>
<keyword evidence="5" id="KW-0444">Lipid biosynthesis</keyword>
<protein>
    <recommendedName>
        <fullName evidence="4 11">Lipid-A-disaccharide synthase</fullName>
        <ecNumber evidence="3 11">2.4.1.182</ecNumber>
    </recommendedName>
</protein>
<keyword evidence="8 12" id="KW-0808">Transferase</keyword>
<dbReference type="SUPFAM" id="SSF53756">
    <property type="entry name" value="UDP-Glycosyltransferase/glycogen phosphorylase"/>
    <property type="match status" value="1"/>
</dbReference>
<dbReference type="PANTHER" id="PTHR30372">
    <property type="entry name" value="LIPID-A-DISACCHARIDE SYNTHASE"/>
    <property type="match status" value="1"/>
</dbReference>
<accession>A0A368C9D6</accession>
<dbReference type="EMBL" id="QOPI01000001">
    <property type="protein sequence ID" value="RCL45642.1"/>
    <property type="molecule type" value="Genomic_DNA"/>
</dbReference>
<comment type="similarity">
    <text evidence="2">Belongs to the LpxB family.</text>
</comment>
<evidence type="ECO:0000256" key="3">
    <source>
        <dbReference type="ARBA" id="ARBA00012687"/>
    </source>
</evidence>
<evidence type="ECO:0000256" key="2">
    <source>
        <dbReference type="ARBA" id="ARBA00007868"/>
    </source>
</evidence>
<dbReference type="NCBIfam" id="TIGR00215">
    <property type="entry name" value="lpxB"/>
    <property type="match status" value="1"/>
</dbReference>
<dbReference type="PANTHER" id="PTHR30372:SF4">
    <property type="entry name" value="LIPID-A-DISACCHARIDE SYNTHASE, MITOCHONDRIAL-RELATED"/>
    <property type="match status" value="1"/>
</dbReference>
<reference evidence="12 13" key="1">
    <citation type="journal article" date="2018" name="Microbiome">
        <title>Fine metagenomic profile of the Mediterranean stratified and mixed water columns revealed by assembly and recruitment.</title>
        <authorList>
            <person name="Haro-Moreno J.M."/>
            <person name="Lopez-Perez M."/>
            <person name="De La Torre J.R."/>
            <person name="Picazo A."/>
            <person name="Camacho A."/>
            <person name="Rodriguez-Valera F."/>
        </authorList>
    </citation>
    <scope>NUCLEOTIDE SEQUENCE [LARGE SCALE GENOMIC DNA]</scope>
    <source>
        <strain evidence="12">MED-G78</strain>
    </source>
</reference>